<dbReference type="GO" id="GO:0008410">
    <property type="term" value="F:CoA-transferase activity"/>
    <property type="evidence" value="ECO:0007669"/>
    <property type="project" value="InterPro"/>
</dbReference>
<dbReference type="SMART" id="SM00882">
    <property type="entry name" value="CoA_trans"/>
    <property type="match status" value="1"/>
</dbReference>
<dbReference type="PANTHER" id="PTHR13707">
    <property type="entry name" value="KETOACID-COENZYME A TRANSFERASE"/>
    <property type="match status" value="1"/>
</dbReference>
<dbReference type="Proteomes" id="UP000239724">
    <property type="component" value="Unassembled WGS sequence"/>
</dbReference>
<dbReference type="OrthoDB" id="9777193at2"/>
<keyword evidence="2 3" id="KW-0808">Transferase</keyword>
<sequence>MINKIVQSMADMMAGIEDGSVVLLGGFGAVGQPNALIDGLIEQGAKDLTVACNNAGVGRIGLARLMDLGRVRKIICSFPRSSDPVVFETLYRAGRIELEIVPQGTLAERMRAAGAGVPAFFTATGVGTKMAVGKEHRDIDGRTYILEQALKGDVGLVEAWEADRWGNLTYKQAGRNFNPVIAMASALTLVQTQHVRDLGQIDPDHVVTPGIFVDRVLHVPYGDPSGF</sequence>
<dbReference type="SUPFAM" id="SSF100950">
    <property type="entry name" value="NagB/RpiA/CoA transferase-like"/>
    <property type="match status" value="1"/>
</dbReference>
<dbReference type="PANTHER" id="PTHR13707:SF60">
    <property type="entry name" value="ACETATE COA-TRANSFERASE SUBUNIT ALPHA"/>
    <property type="match status" value="1"/>
</dbReference>
<protein>
    <submittedName>
        <fullName evidence="3">3-oxoadipate CoA-transferase</fullName>
    </submittedName>
</protein>
<dbReference type="InterPro" id="IPR037171">
    <property type="entry name" value="NagB/RpiA_transferase-like"/>
</dbReference>
<dbReference type="Pfam" id="PF01144">
    <property type="entry name" value="CoA_trans"/>
    <property type="match status" value="1"/>
</dbReference>
<evidence type="ECO:0000256" key="1">
    <source>
        <dbReference type="ARBA" id="ARBA00005612"/>
    </source>
</evidence>
<keyword evidence="4" id="KW-1185">Reference proteome</keyword>
<accession>A0A2S6MUL7</accession>
<gene>
    <name evidence="3" type="ORF">CCS01_31025</name>
</gene>
<reference evidence="3 4" key="1">
    <citation type="journal article" date="2018" name="Arch. Microbiol.">
        <title>New insights into the metabolic potential of the phototrophic purple bacterium Rhodopila globiformis DSM 161(T) from its draft genome sequence and evidence for a vanadium-dependent nitrogenase.</title>
        <authorList>
            <person name="Imhoff J.F."/>
            <person name="Rahn T."/>
            <person name="Kunzel S."/>
            <person name="Neulinger S.C."/>
        </authorList>
    </citation>
    <scope>NUCLEOTIDE SEQUENCE [LARGE SCALE GENOMIC DNA]</scope>
    <source>
        <strain evidence="3 4">DSM 161</strain>
    </source>
</reference>
<dbReference type="InterPro" id="IPR012792">
    <property type="entry name" value="3-oxoacid_CoA-transf_A"/>
</dbReference>
<comment type="similarity">
    <text evidence="1">Belongs to the 3-oxoacid CoA-transferase subunit A family.</text>
</comment>
<comment type="caution">
    <text evidence="3">The sequence shown here is derived from an EMBL/GenBank/DDBJ whole genome shotgun (WGS) entry which is preliminary data.</text>
</comment>
<dbReference type="NCBIfam" id="TIGR02429">
    <property type="entry name" value="pcaI_scoA_fam"/>
    <property type="match status" value="1"/>
</dbReference>
<organism evidence="3 4">
    <name type="scientific">Rhodopila globiformis</name>
    <name type="common">Rhodopseudomonas globiformis</name>
    <dbReference type="NCBI Taxonomy" id="1071"/>
    <lineage>
        <taxon>Bacteria</taxon>
        <taxon>Pseudomonadati</taxon>
        <taxon>Pseudomonadota</taxon>
        <taxon>Alphaproteobacteria</taxon>
        <taxon>Acetobacterales</taxon>
        <taxon>Acetobacteraceae</taxon>
        <taxon>Rhodopila</taxon>
    </lineage>
</organism>
<dbReference type="InterPro" id="IPR004163">
    <property type="entry name" value="CoA_transf_BS"/>
</dbReference>
<dbReference type="PROSITE" id="PS01273">
    <property type="entry name" value="COA_TRANSF_1"/>
    <property type="match status" value="1"/>
</dbReference>
<dbReference type="RefSeq" id="WP_104523059.1">
    <property type="nucleotide sequence ID" value="NZ_NHRY01000274.1"/>
</dbReference>
<dbReference type="InterPro" id="IPR004165">
    <property type="entry name" value="CoA_trans_fam_I"/>
</dbReference>
<name>A0A2S6MUL7_RHOGL</name>
<proteinExistence type="inferred from homology"/>
<dbReference type="AlphaFoldDB" id="A0A2S6MUL7"/>
<evidence type="ECO:0000313" key="4">
    <source>
        <dbReference type="Proteomes" id="UP000239724"/>
    </source>
</evidence>
<evidence type="ECO:0000313" key="3">
    <source>
        <dbReference type="EMBL" id="PPQ26054.1"/>
    </source>
</evidence>
<dbReference type="Gene3D" id="3.40.1080.10">
    <property type="entry name" value="Glutaconate Coenzyme A-transferase"/>
    <property type="match status" value="1"/>
</dbReference>
<dbReference type="EMBL" id="NHRY01000274">
    <property type="protein sequence ID" value="PPQ26054.1"/>
    <property type="molecule type" value="Genomic_DNA"/>
</dbReference>
<evidence type="ECO:0000256" key="2">
    <source>
        <dbReference type="ARBA" id="ARBA00022679"/>
    </source>
</evidence>